<keyword evidence="4" id="KW-0436">Ligase</keyword>
<dbReference type="NCBIfam" id="TIGR02258">
    <property type="entry name" value="2_5_ligase"/>
    <property type="match status" value="1"/>
</dbReference>
<dbReference type="InterPro" id="IPR004175">
    <property type="entry name" value="RNA_CPDase"/>
</dbReference>
<dbReference type="HAMAP" id="MF_01940">
    <property type="entry name" value="RNA_CPDase"/>
    <property type="match status" value="1"/>
</dbReference>
<evidence type="ECO:0000313" key="4">
    <source>
        <dbReference type="EMBL" id="ADD09135.1"/>
    </source>
</evidence>
<dbReference type="GO" id="GO:0016874">
    <property type="term" value="F:ligase activity"/>
    <property type="evidence" value="ECO:0007669"/>
    <property type="project" value="UniProtKB-KW"/>
</dbReference>
<comment type="catalytic activity">
    <reaction evidence="2">
        <text>a 3'-end 2',3'-cyclophospho-ribonucleotide-RNA + H2O = a 3'-end 2'-phospho-ribonucleotide-RNA + H(+)</text>
        <dbReference type="Rhea" id="RHEA:11828"/>
        <dbReference type="Rhea" id="RHEA-COMP:10464"/>
        <dbReference type="Rhea" id="RHEA-COMP:17353"/>
        <dbReference type="ChEBI" id="CHEBI:15377"/>
        <dbReference type="ChEBI" id="CHEBI:15378"/>
        <dbReference type="ChEBI" id="CHEBI:83064"/>
        <dbReference type="ChEBI" id="CHEBI:173113"/>
        <dbReference type="EC" id="3.1.4.58"/>
    </reaction>
</comment>
<evidence type="ECO:0000256" key="1">
    <source>
        <dbReference type="ARBA" id="ARBA00022801"/>
    </source>
</evidence>
<dbReference type="InterPro" id="IPR014051">
    <property type="entry name" value="Phosphoesterase_HXTX"/>
</dbReference>
<dbReference type="SUPFAM" id="SSF55144">
    <property type="entry name" value="LigT-like"/>
    <property type="match status" value="1"/>
</dbReference>
<dbReference type="EC" id="3.1.4.58" evidence="2"/>
<dbReference type="InterPro" id="IPR009097">
    <property type="entry name" value="Cyclic_Pdiesterase"/>
</dbReference>
<dbReference type="Gene3D" id="3.90.1140.10">
    <property type="entry name" value="Cyclic phosphodiesterase"/>
    <property type="match status" value="1"/>
</dbReference>
<evidence type="ECO:0000313" key="5">
    <source>
        <dbReference type="Proteomes" id="UP000001400"/>
    </source>
</evidence>
<feature type="domain" description="Phosphoesterase HXTX" evidence="3">
    <location>
        <begin position="13"/>
        <end position="84"/>
    </location>
</feature>
<dbReference type="Proteomes" id="UP000001400">
    <property type="component" value="Chromosome"/>
</dbReference>
<evidence type="ECO:0000256" key="2">
    <source>
        <dbReference type="HAMAP-Rule" id="MF_01940"/>
    </source>
</evidence>
<reference evidence="4" key="1">
    <citation type="submission" date="2010-02" db="EMBL/GenBank/DDBJ databases">
        <title>Complete sequence of Aciduliprofundum boonei T469.</title>
        <authorList>
            <consortium name="US DOE Joint Genome Institute"/>
            <person name="Lucas S."/>
            <person name="Copeland A."/>
            <person name="Lapidus A."/>
            <person name="Cheng J.-F."/>
            <person name="Bruce D."/>
            <person name="Goodwin L."/>
            <person name="Pitluck S."/>
            <person name="Saunders E."/>
            <person name="Detter J.C."/>
            <person name="Han C."/>
            <person name="Tapia R."/>
            <person name="Land M."/>
            <person name="Hauser L."/>
            <person name="Kyrpides N."/>
            <person name="Mikhailova N."/>
            <person name="Flores G."/>
            <person name="Reysenbach A.-L."/>
            <person name="Woyke T."/>
        </authorList>
    </citation>
    <scope>NUCLEOTIDE SEQUENCE</scope>
    <source>
        <strain evidence="4">T469</strain>
    </source>
</reference>
<comment type="function">
    <text evidence="2">Hydrolyzes RNA 2',3'-cyclic phosphodiester to an RNA 2'-phosphomonoester.</text>
</comment>
<keyword evidence="5" id="KW-1185">Reference proteome</keyword>
<dbReference type="GO" id="GO:0004113">
    <property type="term" value="F:2',3'-cyclic-nucleotide 3'-phosphodiesterase activity"/>
    <property type="evidence" value="ECO:0007669"/>
    <property type="project" value="InterPro"/>
</dbReference>
<dbReference type="EMBL" id="CP001941">
    <property type="protein sequence ID" value="ADD09135.1"/>
    <property type="molecule type" value="Genomic_DNA"/>
</dbReference>
<sequence>MRTFIAIEIPFFREIEELQKSIEGRAKLVEEENMHITLKFLGEIEEKLIEKIKKIVEECKVDKFKISLQGVGFFPNERYIRVIWIGIDGYEPIVKMAKCIDEKLSKLGFEREKGYVPHLTVARAKGRVSIMNYDRFKNLKFGEVDVREVKIKNSTLTPKGPIYEDVAVIQL</sequence>
<feature type="short sequence motif" description="HXTX 2" evidence="2">
    <location>
        <begin position="118"/>
        <end position="121"/>
    </location>
</feature>
<dbReference type="GO" id="GO:0008664">
    <property type="term" value="F:RNA 2',3'-cyclic 3'-phosphodiesterase activity"/>
    <property type="evidence" value="ECO:0007669"/>
    <property type="project" value="UniProtKB-EC"/>
</dbReference>
<organism evidence="4 5">
    <name type="scientific">Aciduliprofundum boonei (strain DSM 19572 / T469)</name>
    <dbReference type="NCBI Taxonomy" id="439481"/>
    <lineage>
        <taxon>Archaea</taxon>
        <taxon>Methanobacteriati</taxon>
        <taxon>Thermoplasmatota</taxon>
        <taxon>DHVE2 group</taxon>
        <taxon>Candidatus Aciduliprofundum</taxon>
    </lineage>
</organism>
<dbReference type="PANTHER" id="PTHR35561:SF1">
    <property type="entry name" value="RNA 2',3'-CYCLIC PHOSPHODIESTERASE"/>
    <property type="match status" value="1"/>
</dbReference>
<feature type="short sequence motif" description="HXTX 1" evidence="2">
    <location>
        <begin position="35"/>
        <end position="38"/>
    </location>
</feature>
<name>D3TAK6_ACIB4</name>
<evidence type="ECO:0000259" key="3">
    <source>
        <dbReference type="Pfam" id="PF02834"/>
    </source>
</evidence>
<accession>D3TAK6</accession>
<keyword evidence="1 2" id="KW-0378">Hydrolase</keyword>
<feature type="domain" description="Phosphoesterase HXTX" evidence="3">
    <location>
        <begin position="92"/>
        <end position="163"/>
    </location>
</feature>
<dbReference type="KEGG" id="abi:Aboo_1327"/>
<dbReference type="AlphaFoldDB" id="D3TAK6"/>
<dbReference type="Pfam" id="PF02834">
    <property type="entry name" value="LigT_PEase"/>
    <property type="match status" value="2"/>
</dbReference>
<protein>
    <recommendedName>
        <fullName evidence="2">RNA 2',3'-cyclic phosphodiesterase</fullName>
        <shortName evidence="2">RNA 2',3'-CPDase</shortName>
        <ecNumber evidence="2">3.1.4.58</ecNumber>
    </recommendedName>
</protein>
<feature type="active site" description="Proton donor" evidence="2">
    <location>
        <position position="35"/>
    </location>
</feature>
<dbReference type="PANTHER" id="PTHR35561">
    <property type="entry name" value="RNA 2',3'-CYCLIC PHOSPHODIESTERASE"/>
    <property type="match status" value="1"/>
</dbReference>
<dbReference type="HOGENOM" id="CLU_081251_3_4_2"/>
<gene>
    <name evidence="4" type="ordered locus">Aboo_1327</name>
</gene>
<feature type="active site" description="Proton acceptor" evidence="2">
    <location>
        <position position="118"/>
    </location>
</feature>
<comment type="similarity">
    <text evidence="2">Belongs to the 2H phosphoesterase superfamily. ThpR family.</text>
</comment>
<proteinExistence type="inferred from homology"/>